<dbReference type="InterPro" id="IPR006569">
    <property type="entry name" value="CID_dom"/>
</dbReference>
<dbReference type="InterPro" id="IPR008942">
    <property type="entry name" value="ENTH_VHS"/>
</dbReference>
<proteinExistence type="predicted"/>
<dbReference type="SMART" id="SM00343">
    <property type="entry name" value="ZnF_C2HC"/>
    <property type="match status" value="1"/>
</dbReference>
<name>A0ABQ7JGE6_9APIC</name>
<dbReference type="Gene3D" id="1.10.10.790">
    <property type="entry name" value="Surp module"/>
    <property type="match status" value="1"/>
</dbReference>
<dbReference type="InterPro" id="IPR035967">
    <property type="entry name" value="SWAP/Surp_sf"/>
</dbReference>
<protein>
    <submittedName>
        <fullName evidence="5">Zinc knuckle domain-containing protein</fullName>
    </submittedName>
</protein>
<evidence type="ECO:0000256" key="2">
    <source>
        <dbReference type="SAM" id="MobiDB-lite"/>
    </source>
</evidence>
<evidence type="ECO:0000256" key="1">
    <source>
        <dbReference type="PROSITE-ProRule" id="PRU00047"/>
    </source>
</evidence>
<dbReference type="PROSITE" id="PS50158">
    <property type="entry name" value="ZF_CCHC"/>
    <property type="match status" value="1"/>
</dbReference>
<organism evidence="5 6">
    <name type="scientific">Cardiosporidium cionae</name>
    <dbReference type="NCBI Taxonomy" id="476202"/>
    <lineage>
        <taxon>Eukaryota</taxon>
        <taxon>Sar</taxon>
        <taxon>Alveolata</taxon>
        <taxon>Apicomplexa</taxon>
        <taxon>Aconoidasida</taxon>
        <taxon>Nephromycida</taxon>
        <taxon>Cardiosporidium</taxon>
    </lineage>
</organism>
<feature type="domain" description="CCHC-type" evidence="3">
    <location>
        <begin position="960"/>
        <end position="974"/>
    </location>
</feature>
<dbReference type="SUPFAM" id="SSF57756">
    <property type="entry name" value="Retrovirus zinc finger-like domains"/>
    <property type="match status" value="1"/>
</dbReference>
<evidence type="ECO:0000259" key="3">
    <source>
        <dbReference type="PROSITE" id="PS50158"/>
    </source>
</evidence>
<feature type="region of interest" description="Disordered" evidence="2">
    <location>
        <begin position="315"/>
        <end position="336"/>
    </location>
</feature>
<feature type="compositionally biased region" description="Basic residues" evidence="2">
    <location>
        <begin position="807"/>
        <end position="824"/>
    </location>
</feature>
<evidence type="ECO:0000313" key="6">
    <source>
        <dbReference type="Proteomes" id="UP000823046"/>
    </source>
</evidence>
<sequence>MWSPQQPQQWPALLQQSGAAPINLPSGSTAPLLSGNTGNRVPFPMSSQQLASVSSYPSFVATPHSGSSSTHPTFSSTSIYASQKPTGAIDPSTLAGSVAATATGVASMITPSQPYQVKQGIFSIPQSPQPQLSSACGGFRSGMNLSPSGHGNPMNVPSFLNSQMASTTGYLPNPSLGSVSSYPRLIPSFNPSASAALNPVFYSQALIKPPQTPGNRPSFPNTYMNAGGTQSSEGMNIVTQAGTMEMRPVSAPQDEELVNIIHRVAEYCATNAEMEEYVRQNNGHEHKFRFLVGGEGSDYFRWVLYCYNMGIDPTKKEPSNEETSNAAPAAASTASESPSSNLVSLLMRYQEPTKVIPPLSEELEKELDDVLSSLEHQATADGIRTARHWVEVNCNVMETAKQVAFAMLKKMETVDNFTQRLHLLYVIHDVLQNEALNKEAETHYLEVFKPYLVWLLRPAYQLAIQLQDSSEEKVTRILKLWLDRNIITETEQREMTTLMEVTTLPSGQTDATKSSTKRRSRFDQGPGGIVTKAAPPVMEKLPLLPSPIPLSPAMTAVAYGNLSGYPLPLQVPQGAPLQTSQFCSLLGGPPHSLHSGILPIASQFPVQSPHQSILPSPFHSHSSPEMLNTVPLPPHGMPLTPSSGFDKLPETLSLTPEKIPVGLMSTMLKMLSKRGKNMQTAFVPYKPLDGLSTPQTLPPVEPPSENLLERLDIFYDELQDEEDRLEREEKRNKASSRSTRSSHRHFSRSREASPSRRSSLSPSHHPLPKSSSPSPHPQETSPRSPTPRHHHSRSNSPSNADDISSSRRSHSRGRTSWRLRHTRSSRVNGGGRSLSSSSSRSRSKSPSYERYRRRERASRKTDWDRPSQWAQAEMGVGDDGSVMGGSALKGERLGLGAHSVERKSESDAFEQFRKHRASKYHEHIAHKHKREEDVKNLCFSQASRREPGGLKKIADSEKLCYICQKPGHIARDCKFGLS</sequence>
<keyword evidence="6" id="KW-1185">Reference proteome</keyword>
<dbReference type="Pfam" id="PF04818">
    <property type="entry name" value="CID"/>
    <property type="match status" value="1"/>
</dbReference>
<dbReference type="Pfam" id="PF01805">
    <property type="entry name" value="Surp"/>
    <property type="match status" value="1"/>
</dbReference>
<keyword evidence="1" id="KW-0863">Zinc-finger</keyword>
<dbReference type="SUPFAM" id="SSF109905">
    <property type="entry name" value="Surp module (SWAP domain)"/>
    <property type="match status" value="1"/>
</dbReference>
<dbReference type="PANTHER" id="PTHR12323">
    <property type="entry name" value="SR-RELATED CTD ASSOCIATED FACTOR 6"/>
    <property type="match status" value="1"/>
</dbReference>
<accession>A0ABQ7JGE6</accession>
<evidence type="ECO:0000313" key="5">
    <source>
        <dbReference type="EMBL" id="KAF8823103.1"/>
    </source>
</evidence>
<feature type="region of interest" description="Disordered" evidence="2">
    <location>
        <begin position="722"/>
        <end position="885"/>
    </location>
</feature>
<feature type="compositionally biased region" description="Basic and acidic residues" evidence="2">
    <location>
        <begin position="847"/>
        <end position="865"/>
    </location>
</feature>
<dbReference type="InterPro" id="IPR001878">
    <property type="entry name" value="Znf_CCHC"/>
</dbReference>
<keyword evidence="1" id="KW-0479">Metal-binding</keyword>
<dbReference type="Proteomes" id="UP000823046">
    <property type="component" value="Unassembled WGS sequence"/>
</dbReference>
<feature type="compositionally biased region" description="Polar residues" evidence="2">
    <location>
        <begin position="505"/>
        <end position="514"/>
    </location>
</feature>
<dbReference type="PROSITE" id="PS51391">
    <property type="entry name" value="CID"/>
    <property type="match status" value="1"/>
</dbReference>
<dbReference type="EMBL" id="JADAQX010000002">
    <property type="protein sequence ID" value="KAF8823103.1"/>
    <property type="molecule type" value="Genomic_DNA"/>
</dbReference>
<dbReference type="SMART" id="SM00582">
    <property type="entry name" value="RPR"/>
    <property type="match status" value="1"/>
</dbReference>
<dbReference type="Pfam" id="PF00098">
    <property type="entry name" value="zf-CCHC"/>
    <property type="match status" value="1"/>
</dbReference>
<feature type="region of interest" description="Disordered" evidence="2">
    <location>
        <begin position="505"/>
        <end position="531"/>
    </location>
</feature>
<comment type="caution">
    <text evidence="5">The sequence shown here is derived from an EMBL/GenBank/DDBJ whole genome shotgun (WGS) entry which is preliminary data.</text>
</comment>
<feature type="compositionally biased region" description="Low complexity" evidence="2">
    <location>
        <begin position="755"/>
        <end position="773"/>
    </location>
</feature>
<dbReference type="InterPro" id="IPR000061">
    <property type="entry name" value="Surp"/>
</dbReference>
<feature type="compositionally biased region" description="Low complexity" evidence="2">
    <location>
        <begin position="833"/>
        <end position="846"/>
    </location>
</feature>
<feature type="domain" description="CID" evidence="4">
    <location>
        <begin position="359"/>
        <end position="503"/>
    </location>
</feature>
<dbReference type="PANTHER" id="PTHR12323:SF0">
    <property type="entry name" value="CALCIUM HOMEOSTASIS ENDOPLASMIC RETICULUM PROTEIN"/>
    <property type="match status" value="1"/>
</dbReference>
<reference evidence="5 6" key="1">
    <citation type="journal article" date="2020" name="bioRxiv">
        <title>Metabolic contributions of an alphaproteobacterial endosymbiont in the apicomplexan Cardiosporidium cionae.</title>
        <authorList>
            <person name="Hunter E.S."/>
            <person name="Paight C.J."/>
            <person name="Lane C.E."/>
        </authorList>
    </citation>
    <scope>NUCLEOTIDE SEQUENCE [LARGE SCALE GENOMIC DNA]</scope>
    <source>
        <strain evidence="5">ESH_2018</strain>
    </source>
</reference>
<gene>
    <name evidence="5" type="ORF">IE077_003596</name>
</gene>
<dbReference type="Gene3D" id="1.25.40.90">
    <property type="match status" value="1"/>
</dbReference>
<dbReference type="InterPro" id="IPR036875">
    <property type="entry name" value="Znf_CCHC_sf"/>
</dbReference>
<feature type="compositionally biased region" description="Low complexity" evidence="2">
    <location>
        <begin position="321"/>
        <end position="336"/>
    </location>
</feature>
<keyword evidence="1" id="KW-0862">Zinc</keyword>
<evidence type="ECO:0000259" key="4">
    <source>
        <dbReference type="PROSITE" id="PS51391"/>
    </source>
</evidence>